<dbReference type="GO" id="GO:0006950">
    <property type="term" value="P:response to stress"/>
    <property type="evidence" value="ECO:0007669"/>
    <property type="project" value="TreeGrafter"/>
</dbReference>
<keyword evidence="3" id="KW-1185">Reference proteome</keyword>
<comment type="caution">
    <text evidence="2">The sequence shown here is derived from an EMBL/GenBank/DDBJ whole genome shotgun (WGS) entry which is preliminary data.</text>
</comment>
<proteinExistence type="predicted"/>
<dbReference type="AlphaFoldDB" id="A0A4R9AX22"/>
<dbReference type="GO" id="GO:0003700">
    <property type="term" value="F:DNA-binding transcription factor activity"/>
    <property type="evidence" value="ECO:0007669"/>
    <property type="project" value="InterPro"/>
</dbReference>
<gene>
    <name evidence="2" type="ORF">E3T50_08040</name>
</gene>
<evidence type="ECO:0000313" key="3">
    <source>
        <dbReference type="Proteomes" id="UP000297983"/>
    </source>
</evidence>
<reference evidence="2 3" key="1">
    <citation type="submission" date="2019-03" db="EMBL/GenBank/DDBJ databases">
        <title>Genomics of glacier-inhabiting Cryobacterium strains.</title>
        <authorList>
            <person name="Liu Q."/>
            <person name="Xin Y.-H."/>
        </authorList>
    </citation>
    <scope>NUCLEOTIDE SEQUENCE [LARGE SCALE GENOMIC DNA]</scope>
    <source>
        <strain evidence="2 3">Hz16</strain>
    </source>
</reference>
<dbReference type="SMART" id="SM00347">
    <property type="entry name" value="HTH_MARR"/>
    <property type="match status" value="1"/>
</dbReference>
<dbReference type="PANTHER" id="PTHR33164:SF57">
    <property type="entry name" value="MARR-FAMILY TRANSCRIPTIONAL REGULATOR"/>
    <property type="match status" value="1"/>
</dbReference>
<organism evidence="2 3">
    <name type="scientific">Cryobacterium gelidum</name>
    <dbReference type="NCBI Taxonomy" id="1259164"/>
    <lineage>
        <taxon>Bacteria</taxon>
        <taxon>Bacillati</taxon>
        <taxon>Actinomycetota</taxon>
        <taxon>Actinomycetes</taxon>
        <taxon>Micrococcales</taxon>
        <taxon>Microbacteriaceae</taxon>
        <taxon>Cryobacterium</taxon>
    </lineage>
</organism>
<dbReference type="InterPro" id="IPR036390">
    <property type="entry name" value="WH_DNA-bd_sf"/>
</dbReference>
<accession>A0A4R9AX22</accession>
<feature type="domain" description="HTH marR-type" evidence="1">
    <location>
        <begin position="47"/>
        <end position="142"/>
    </location>
</feature>
<evidence type="ECO:0000259" key="1">
    <source>
        <dbReference type="SMART" id="SM00347"/>
    </source>
</evidence>
<sequence length="156" mass="16952">MTDTMPGSVPATTTTTDAALAAVEEQMALLAKNIRASLRDTALCIHPTLQPFGFKFLRMLERCGPTPAGALAENLVVDKSIISRQARALSDLDLITTQADDDDGRIKYFALTPLAEAKLADVRANNSARILSRLRGWPADDLTHFAEFLARLNTPD</sequence>
<dbReference type="EMBL" id="SOHL01000013">
    <property type="protein sequence ID" value="TFD71494.1"/>
    <property type="molecule type" value="Genomic_DNA"/>
</dbReference>
<protein>
    <submittedName>
        <fullName evidence="2">MarR family transcriptional regulator</fullName>
    </submittedName>
</protein>
<name>A0A4R9AX22_9MICO</name>
<dbReference type="Pfam" id="PF01047">
    <property type="entry name" value="MarR"/>
    <property type="match status" value="1"/>
</dbReference>
<dbReference type="Gene3D" id="1.10.10.10">
    <property type="entry name" value="Winged helix-like DNA-binding domain superfamily/Winged helix DNA-binding domain"/>
    <property type="match status" value="1"/>
</dbReference>
<dbReference type="InterPro" id="IPR039422">
    <property type="entry name" value="MarR/SlyA-like"/>
</dbReference>
<dbReference type="InterPro" id="IPR000835">
    <property type="entry name" value="HTH_MarR-typ"/>
</dbReference>
<dbReference type="RefSeq" id="WP_134551350.1">
    <property type="nucleotide sequence ID" value="NZ_SOHL01000013.1"/>
</dbReference>
<dbReference type="SUPFAM" id="SSF46785">
    <property type="entry name" value="Winged helix' DNA-binding domain"/>
    <property type="match status" value="1"/>
</dbReference>
<dbReference type="InterPro" id="IPR036388">
    <property type="entry name" value="WH-like_DNA-bd_sf"/>
</dbReference>
<evidence type="ECO:0000313" key="2">
    <source>
        <dbReference type="EMBL" id="TFD71494.1"/>
    </source>
</evidence>
<dbReference type="PANTHER" id="PTHR33164">
    <property type="entry name" value="TRANSCRIPTIONAL REGULATOR, MARR FAMILY"/>
    <property type="match status" value="1"/>
</dbReference>
<dbReference type="Proteomes" id="UP000297983">
    <property type="component" value="Unassembled WGS sequence"/>
</dbReference>